<name>A0A918K096_9GAMM</name>
<dbReference type="Gene3D" id="3.40.50.2020">
    <property type="match status" value="1"/>
</dbReference>
<keyword evidence="1 4" id="KW-0328">Glycosyltransferase</keyword>
<dbReference type="PANTHER" id="PTHR43363">
    <property type="entry name" value="HYPOXANTHINE PHOSPHORIBOSYLTRANSFERASE"/>
    <property type="match status" value="1"/>
</dbReference>
<sequence length="192" mass="21968">MAEKQYLSAQGLLEDSFKLGAHIVNSGFRPTFMIAVWRGGVPIGTAVQEFLDYHGIATDNIAIRTASYSGIDQQRREVAVYGLDYLVKHITHDDALLIVDDVYDTGRSIEAIIQELRRRARLNTPADIRLAVPYYKPDRNETDRVPDFYLYETDAWLKYPHSLEGLSVREIREHRPELYAILAPHLPDDDHS</sequence>
<dbReference type="CDD" id="cd06223">
    <property type="entry name" value="PRTases_typeI"/>
    <property type="match status" value="1"/>
</dbReference>
<dbReference type="AlphaFoldDB" id="A0A918K096"/>
<evidence type="ECO:0000313" key="5">
    <source>
        <dbReference type="Proteomes" id="UP000626148"/>
    </source>
</evidence>
<dbReference type="InterPro" id="IPR000836">
    <property type="entry name" value="PRTase_dom"/>
</dbReference>
<dbReference type="Pfam" id="PF00156">
    <property type="entry name" value="Pribosyltran"/>
    <property type="match status" value="1"/>
</dbReference>
<protein>
    <submittedName>
        <fullName evidence="4">Hypoxanthine phosphoribosyltransferase</fullName>
    </submittedName>
</protein>
<evidence type="ECO:0000256" key="2">
    <source>
        <dbReference type="ARBA" id="ARBA00022679"/>
    </source>
</evidence>
<proteinExistence type="predicted"/>
<evidence type="ECO:0000313" key="4">
    <source>
        <dbReference type="EMBL" id="GGX39395.1"/>
    </source>
</evidence>
<dbReference type="GO" id="GO:0016757">
    <property type="term" value="F:glycosyltransferase activity"/>
    <property type="evidence" value="ECO:0007669"/>
    <property type="project" value="UniProtKB-KW"/>
</dbReference>
<gene>
    <name evidence="4" type="ORF">GCM10007392_02190</name>
</gene>
<reference evidence="4" key="1">
    <citation type="journal article" date="2014" name="Int. J. Syst. Evol. Microbiol.">
        <title>Complete genome sequence of Corynebacterium casei LMG S-19264T (=DSM 44701T), isolated from a smear-ripened cheese.</title>
        <authorList>
            <consortium name="US DOE Joint Genome Institute (JGI-PGF)"/>
            <person name="Walter F."/>
            <person name="Albersmeier A."/>
            <person name="Kalinowski J."/>
            <person name="Ruckert C."/>
        </authorList>
    </citation>
    <scope>NUCLEOTIDE SEQUENCE</scope>
    <source>
        <strain evidence="4">KCTC 22169</strain>
    </source>
</reference>
<dbReference type="PANTHER" id="PTHR43363:SF1">
    <property type="entry name" value="HYPOXANTHINE-GUANINE PHOSPHORIBOSYLTRANSFERASE"/>
    <property type="match status" value="1"/>
</dbReference>
<organism evidence="4 5">
    <name type="scientific">Saccharospirillum salsuginis</name>
    <dbReference type="NCBI Taxonomy" id="418750"/>
    <lineage>
        <taxon>Bacteria</taxon>
        <taxon>Pseudomonadati</taxon>
        <taxon>Pseudomonadota</taxon>
        <taxon>Gammaproteobacteria</taxon>
        <taxon>Oceanospirillales</taxon>
        <taxon>Saccharospirillaceae</taxon>
        <taxon>Saccharospirillum</taxon>
    </lineage>
</organism>
<comment type="caution">
    <text evidence="4">The sequence shown here is derived from an EMBL/GenBank/DDBJ whole genome shotgun (WGS) entry which is preliminary data.</text>
</comment>
<dbReference type="Proteomes" id="UP000626148">
    <property type="component" value="Unassembled WGS sequence"/>
</dbReference>
<evidence type="ECO:0000256" key="1">
    <source>
        <dbReference type="ARBA" id="ARBA00022676"/>
    </source>
</evidence>
<keyword evidence="2" id="KW-0808">Transferase</keyword>
<dbReference type="SUPFAM" id="SSF53271">
    <property type="entry name" value="PRTase-like"/>
    <property type="match status" value="1"/>
</dbReference>
<reference evidence="4" key="2">
    <citation type="submission" date="2020-09" db="EMBL/GenBank/DDBJ databases">
        <authorList>
            <person name="Sun Q."/>
            <person name="Kim S."/>
        </authorList>
    </citation>
    <scope>NUCLEOTIDE SEQUENCE</scope>
    <source>
        <strain evidence="4">KCTC 22169</strain>
    </source>
</reference>
<keyword evidence="5" id="KW-1185">Reference proteome</keyword>
<evidence type="ECO:0000259" key="3">
    <source>
        <dbReference type="Pfam" id="PF00156"/>
    </source>
</evidence>
<dbReference type="InterPro" id="IPR029057">
    <property type="entry name" value="PRTase-like"/>
</dbReference>
<feature type="domain" description="Phosphoribosyltransferase" evidence="3">
    <location>
        <begin position="5"/>
        <end position="148"/>
    </location>
</feature>
<dbReference type="EMBL" id="BMXR01000001">
    <property type="protein sequence ID" value="GGX39395.1"/>
    <property type="molecule type" value="Genomic_DNA"/>
</dbReference>
<accession>A0A918K096</accession>
<dbReference type="RefSeq" id="WP_189606650.1">
    <property type="nucleotide sequence ID" value="NZ_BMXR01000001.1"/>
</dbReference>